<dbReference type="GO" id="GO:0016787">
    <property type="term" value="F:hydrolase activity"/>
    <property type="evidence" value="ECO:0007669"/>
    <property type="project" value="UniProtKB-KW"/>
</dbReference>
<evidence type="ECO:0000256" key="1">
    <source>
        <dbReference type="ARBA" id="ARBA00022801"/>
    </source>
</evidence>
<protein>
    <recommendedName>
        <fullName evidence="4">Glycoside hydrolase family 105 protein</fullName>
    </recommendedName>
</protein>
<dbReference type="InterPro" id="IPR012341">
    <property type="entry name" value="6hp_glycosidase-like_sf"/>
</dbReference>
<dbReference type="Proteomes" id="UP000054007">
    <property type="component" value="Unassembled WGS sequence"/>
</dbReference>
<evidence type="ECO:0000313" key="2">
    <source>
        <dbReference type="EMBL" id="KIY65312.1"/>
    </source>
</evidence>
<dbReference type="AlphaFoldDB" id="A0A0D7B4A5"/>
<dbReference type="Gene3D" id="1.50.10.10">
    <property type="match status" value="1"/>
</dbReference>
<dbReference type="InterPro" id="IPR010905">
    <property type="entry name" value="Glyco_hydro_88"/>
</dbReference>
<gene>
    <name evidence="2" type="ORF">CYLTODRAFT_492417</name>
</gene>
<evidence type="ECO:0008006" key="4">
    <source>
        <dbReference type="Google" id="ProtNLM"/>
    </source>
</evidence>
<organism evidence="2 3">
    <name type="scientific">Cylindrobasidium torrendii FP15055 ss-10</name>
    <dbReference type="NCBI Taxonomy" id="1314674"/>
    <lineage>
        <taxon>Eukaryota</taxon>
        <taxon>Fungi</taxon>
        <taxon>Dikarya</taxon>
        <taxon>Basidiomycota</taxon>
        <taxon>Agaricomycotina</taxon>
        <taxon>Agaricomycetes</taxon>
        <taxon>Agaricomycetidae</taxon>
        <taxon>Agaricales</taxon>
        <taxon>Marasmiineae</taxon>
        <taxon>Physalacriaceae</taxon>
        <taxon>Cylindrobasidium</taxon>
    </lineage>
</organism>
<dbReference type="SUPFAM" id="SSF48208">
    <property type="entry name" value="Six-hairpin glycosidases"/>
    <property type="match status" value="1"/>
</dbReference>
<dbReference type="PANTHER" id="PTHR41814:SF1">
    <property type="entry name" value="CELLULASE"/>
    <property type="match status" value="1"/>
</dbReference>
<accession>A0A0D7B4A5</accession>
<dbReference type="EMBL" id="KN880595">
    <property type="protein sequence ID" value="KIY65312.1"/>
    <property type="molecule type" value="Genomic_DNA"/>
</dbReference>
<evidence type="ECO:0000313" key="3">
    <source>
        <dbReference type="Proteomes" id="UP000054007"/>
    </source>
</evidence>
<dbReference type="Pfam" id="PF07470">
    <property type="entry name" value="Glyco_hydro_88"/>
    <property type="match status" value="1"/>
</dbReference>
<proteinExistence type="predicted"/>
<sequence length="440" mass="47865">MSVLGIDISSVLTSTLLGAAFPYNPGFDIRSVANMAVSLPSHSWEYGAATMALLELYNPENSVFGDAPFPVPTIATPTNYAMLKGKEWIVIGEGKDGLSDGDGAAGDPASLGVIAWMIGKTDQEYADATTGEVIYLTEQAPRWVNGSGAGAISQRADVAELWSDFMYMVPPFLAFYAADQGNETLLHESYKQCEYQRAVLKANETYYGSEPFYGIWHHIIGPQSQDLGLWSTGNGWAAGGMVRVLATILKAPVAQSAAWKDQAVADLTTWLKEIIDGVMGSPLENGMVHNYMDVDGSIEAGRLYPEFAGSLMISNVIYRLAVLQPETFGASYIKWADDVRTTLGGSDPAGYKHVSTNGTVAPTVDPLNWFAQEPFTAGSPEANGFAVMMYSAWRDCIKAEKCTYEGTYGDFDIEADASVNVTLKRSHRRMHHLRRFEASF</sequence>
<dbReference type="OrthoDB" id="4138492at2759"/>
<name>A0A0D7B4A5_9AGAR</name>
<reference evidence="2 3" key="1">
    <citation type="journal article" date="2015" name="Fungal Genet. Biol.">
        <title>Evolution of novel wood decay mechanisms in Agaricales revealed by the genome sequences of Fistulina hepatica and Cylindrobasidium torrendii.</title>
        <authorList>
            <person name="Floudas D."/>
            <person name="Held B.W."/>
            <person name="Riley R."/>
            <person name="Nagy L.G."/>
            <person name="Koehler G."/>
            <person name="Ransdell A.S."/>
            <person name="Younus H."/>
            <person name="Chow J."/>
            <person name="Chiniquy J."/>
            <person name="Lipzen A."/>
            <person name="Tritt A."/>
            <person name="Sun H."/>
            <person name="Haridas S."/>
            <person name="LaButti K."/>
            <person name="Ohm R.A."/>
            <person name="Kues U."/>
            <person name="Blanchette R.A."/>
            <person name="Grigoriev I.V."/>
            <person name="Minto R.E."/>
            <person name="Hibbett D.S."/>
        </authorList>
    </citation>
    <scope>NUCLEOTIDE SEQUENCE [LARGE SCALE GENOMIC DNA]</scope>
    <source>
        <strain evidence="2 3">FP15055 ss-10</strain>
    </source>
</reference>
<dbReference type="InterPro" id="IPR008928">
    <property type="entry name" value="6-hairpin_glycosidase_sf"/>
</dbReference>
<keyword evidence="3" id="KW-1185">Reference proteome</keyword>
<dbReference type="STRING" id="1314674.A0A0D7B4A5"/>
<keyword evidence="1" id="KW-0378">Hydrolase</keyword>
<dbReference type="GO" id="GO:0005975">
    <property type="term" value="P:carbohydrate metabolic process"/>
    <property type="evidence" value="ECO:0007669"/>
    <property type="project" value="InterPro"/>
</dbReference>
<dbReference type="PANTHER" id="PTHR41814">
    <property type="entry name" value="EXPRESSED PROTEIN"/>
    <property type="match status" value="1"/>
</dbReference>